<comment type="similarity">
    <text evidence="2">Belongs to the EMC2 family.</text>
</comment>
<dbReference type="SUPFAM" id="SSF48452">
    <property type="entry name" value="TPR-like"/>
    <property type="match status" value="1"/>
</dbReference>
<name>A0A8H8DFL3_9FUNG</name>
<reference evidence="3 4" key="1">
    <citation type="journal article" name="Sci. Rep.">
        <title>Genome-scale phylogenetic analyses confirm Olpidium as the closest living zoosporic fungus to the non-flagellated, terrestrial fungi.</title>
        <authorList>
            <person name="Chang Y."/>
            <person name="Rochon D."/>
            <person name="Sekimoto S."/>
            <person name="Wang Y."/>
            <person name="Chovatia M."/>
            <person name="Sandor L."/>
            <person name="Salamov A."/>
            <person name="Grigoriev I.V."/>
            <person name="Stajich J.E."/>
            <person name="Spatafora J.W."/>
        </authorList>
    </citation>
    <scope>NUCLEOTIDE SEQUENCE [LARGE SCALE GENOMIC DNA]</scope>
    <source>
        <strain evidence="3">S191</strain>
    </source>
</reference>
<gene>
    <name evidence="3" type="ORF">BJ554DRAFT_3912</name>
</gene>
<dbReference type="Gene3D" id="1.25.40.10">
    <property type="entry name" value="Tetratricopeptide repeat domain"/>
    <property type="match status" value="1"/>
</dbReference>
<protein>
    <recommendedName>
        <fullName evidence="2">ER membrane protein complex subunit 2</fullName>
    </recommendedName>
</protein>
<keyword evidence="1" id="KW-0802">TPR repeat</keyword>
<comment type="caution">
    <text evidence="3">The sequence shown here is derived from an EMBL/GenBank/DDBJ whole genome shotgun (WGS) entry which is preliminary data.</text>
</comment>
<proteinExistence type="inferred from homology"/>
<evidence type="ECO:0000256" key="1">
    <source>
        <dbReference type="ARBA" id="ARBA00022803"/>
    </source>
</evidence>
<keyword evidence="4" id="KW-1185">Reference proteome</keyword>
<comment type="subunit">
    <text evidence="2">Component of the ER membrane protein complex (EMC).</text>
</comment>
<comment type="function">
    <text evidence="2">Part of the endoplasmic reticulum membrane protein complex (EMC) that enables the energy-independent insertion into endoplasmic reticulum membranes of newly synthesized membrane proteins.</text>
</comment>
<dbReference type="AlphaFoldDB" id="A0A8H8DFL3"/>
<comment type="subcellular location">
    <subcellularLocation>
        <location evidence="2">Endoplasmic reticulum membrane</location>
        <topology evidence="2">Peripheral membrane protein</topology>
        <orientation evidence="2">Cytoplasmic side</orientation>
    </subcellularLocation>
</comment>
<accession>A0A8H8DFL3</accession>
<dbReference type="EMBL" id="JAEFCI010011859">
    <property type="protein sequence ID" value="KAG5456366.1"/>
    <property type="molecule type" value="Genomic_DNA"/>
</dbReference>
<evidence type="ECO:0000256" key="2">
    <source>
        <dbReference type="RuleBase" id="RU367091"/>
    </source>
</evidence>
<dbReference type="InterPro" id="IPR011990">
    <property type="entry name" value="TPR-like_helical_dom_sf"/>
</dbReference>
<dbReference type="GO" id="GO:0072546">
    <property type="term" value="C:EMC complex"/>
    <property type="evidence" value="ECO:0007669"/>
    <property type="project" value="UniProtKB-UniRule"/>
</dbReference>
<organism evidence="3 4">
    <name type="scientific">Olpidium bornovanus</name>
    <dbReference type="NCBI Taxonomy" id="278681"/>
    <lineage>
        <taxon>Eukaryota</taxon>
        <taxon>Fungi</taxon>
        <taxon>Fungi incertae sedis</taxon>
        <taxon>Olpidiomycota</taxon>
        <taxon>Olpidiomycotina</taxon>
        <taxon>Olpidiomycetes</taxon>
        <taxon>Olpidiales</taxon>
        <taxon>Olpidiaceae</taxon>
        <taxon>Olpidium</taxon>
    </lineage>
</organism>
<evidence type="ECO:0000313" key="3">
    <source>
        <dbReference type="EMBL" id="KAG5456366.1"/>
    </source>
</evidence>
<dbReference type="PANTHER" id="PTHR12760">
    <property type="entry name" value="TETRATRICOPEPTIDE REPEAT PROTEIN"/>
    <property type="match status" value="1"/>
</dbReference>
<dbReference type="OrthoDB" id="124397at2759"/>
<dbReference type="InterPro" id="IPR039856">
    <property type="entry name" value="EMC2-like"/>
</dbReference>
<keyword evidence="2" id="KW-0472">Membrane</keyword>
<sequence>MPYDDLNTSPAGLREAWRRAAALNNPERTGGLADAIVARGLDGRLGDDSARNLKSYFIPPYSLPPWTRAGWNFYEQAFIAAMDTGKKALADVRFRPSAPQDVLPGANWLESQGKYEDAHKVYRDILKEDETNIVRSPGRFPPVHPLLGRVFPGEEGSFPVRRRLKLVTKRVICLAKAKGKTTEAIAALVKFLDVVYNDQEAWMELSDLYAKEHMCILYTMGQFGTALKTYCRVLELTTDHVRALYGLKLV</sequence>
<dbReference type="Proteomes" id="UP000673691">
    <property type="component" value="Unassembled WGS sequence"/>
</dbReference>
<evidence type="ECO:0000313" key="4">
    <source>
        <dbReference type="Proteomes" id="UP000673691"/>
    </source>
</evidence>
<keyword evidence="2" id="KW-0256">Endoplasmic reticulum</keyword>